<proteinExistence type="predicted"/>
<evidence type="ECO:0000313" key="3">
    <source>
        <dbReference type="Proteomes" id="UP000322214"/>
    </source>
</evidence>
<dbReference type="EMBL" id="CP042912">
    <property type="protein sequence ID" value="QEG21459.1"/>
    <property type="molecule type" value="Genomic_DNA"/>
</dbReference>
<dbReference type="OrthoDB" id="275334at2"/>
<dbReference type="KEGG" id="mff:MFFC18_13150"/>
<evidence type="ECO:0000256" key="1">
    <source>
        <dbReference type="SAM" id="SignalP"/>
    </source>
</evidence>
<evidence type="ECO:0000313" key="2">
    <source>
        <dbReference type="EMBL" id="QEG21459.1"/>
    </source>
</evidence>
<dbReference type="Proteomes" id="UP000322214">
    <property type="component" value="Chromosome"/>
</dbReference>
<sequence precursor="true">MLSRFLTSLALAVAFTVFMSGSAFAQSSSDTDSQTFTVVVGDAISITAPADVSINHNLSDSDQPFAQQAWNVYTSNATGASVVMSMGRFVHTGDSAFFRNGQMDLALVSSDSTANWVVDTATGDTSGTGTASVAASSTGPGSGQLGLNVTFIETDASTLAAGDYVATVTGTITNN</sequence>
<dbReference type="AlphaFoldDB" id="A0A5B9P7H8"/>
<protein>
    <submittedName>
        <fullName evidence="2">Uncharacterized protein</fullName>
    </submittedName>
</protein>
<accession>A0A5B9P7H8</accession>
<keyword evidence="3" id="KW-1185">Reference proteome</keyword>
<organism evidence="2 3">
    <name type="scientific">Mariniblastus fucicola</name>
    <dbReference type="NCBI Taxonomy" id="980251"/>
    <lineage>
        <taxon>Bacteria</taxon>
        <taxon>Pseudomonadati</taxon>
        <taxon>Planctomycetota</taxon>
        <taxon>Planctomycetia</taxon>
        <taxon>Pirellulales</taxon>
        <taxon>Pirellulaceae</taxon>
        <taxon>Mariniblastus</taxon>
    </lineage>
</organism>
<feature type="signal peptide" evidence="1">
    <location>
        <begin position="1"/>
        <end position="25"/>
    </location>
</feature>
<gene>
    <name evidence="2" type="ORF">MFFC18_13150</name>
</gene>
<feature type="chain" id="PRO_5022791727" evidence="1">
    <location>
        <begin position="26"/>
        <end position="175"/>
    </location>
</feature>
<dbReference type="RefSeq" id="WP_148618676.1">
    <property type="nucleotide sequence ID" value="NZ_CP042912.1"/>
</dbReference>
<name>A0A5B9P7H8_9BACT</name>
<keyword evidence="1" id="KW-0732">Signal</keyword>
<reference evidence="2 3" key="1">
    <citation type="submission" date="2019-08" db="EMBL/GenBank/DDBJ databases">
        <title>Deep-cultivation of Planctomycetes and their phenomic and genomic characterization uncovers novel biology.</title>
        <authorList>
            <person name="Wiegand S."/>
            <person name="Jogler M."/>
            <person name="Boedeker C."/>
            <person name="Pinto D."/>
            <person name="Vollmers J."/>
            <person name="Rivas-Marin E."/>
            <person name="Kohn T."/>
            <person name="Peeters S.H."/>
            <person name="Heuer A."/>
            <person name="Rast P."/>
            <person name="Oberbeckmann S."/>
            <person name="Bunk B."/>
            <person name="Jeske O."/>
            <person name="Meyerdierks A."/>
            <person name="Storesund J.E."/>
            <person name="Kallscheuer N."/>
            <person name="Luecker S."/>
            <person name="Lage O.M."/>
            <person name="Pohl T."/>
            <person name="Merkel B.J."/>
            <person name="Hornburger P."/>
            <person name="Mueller R.-W."/>
            <person name="Bruemmer F."/>
            <person name="Labrenz M."/>
            <person name="Spormann A.M."/>
            <person name="Op den Camp H."/>
            <person name="Overmann J."/>
            <person name="Amann R."/>
            <person name="Jetten M.S.M."/>
            <person name="Mascher T."/>
            <person name="Medema M.H."/>
            <person name="Devos D.P."/>
            <person name="Kaster A.-K."/>
            <person name="Ovreas L."/>
            <person name="Rohde M."/>
            <person name="Galperin M.Y."/>
            <person name="Jogler C."/>
        </authorList>
    </citation>
    <scope>NUCLEOTIDE SEQUENCE [LARGE SCALE GENOMIC DNA]</scope>
    <source>
        <strain evidence="2 3">FC18</strain>
    </source>
</reference>